<proteinExistence type="predicted"/>
<keyword evidence="2" id="KW-1185">Reference proteome</keyword>
<name>A0ABR0AI07_9CRUS</name>
<protein>
    <submittedName>
        <fullName evidence="1">Uncharacterized protein</fullName>
    </submittedName>
</protein>
<gene>
    <name evidence="1" type="ORF">OUZ56_010120</name>
</gene>
<organism evidence="1 2">
    <name type="scientific">Daphnia magna</name>
    <dbReference type="NCBI Taxonomy" id="35525"/>
    <lineage>
        <taxon>Eukaryota</taxon>
        <taxon>Metazoa</taxon>
        <taxon>Ecdysozoa</taxon>
        <taxon>Arthropoda</taxon>
        <taxon>Crustacea</taxon>
        <taxon>Branchiopoda</taxon>
        <taxon>Diplostraca</taxon>
        <taxon>Cladocera</taxon>
        <taxon>Anomopoda</taxon>
        <taxon>Daphniidae</taxon>
        <taxon>Daphnia</taxon>
    </lineage>
</organism>
<evidence type="ECO:0000313" key="1">
    <source>
        <dbReference type="EMBL" id="KAK4024698.1"/>
    </source>
</evidence>
<sequence length="120" mass="13512">MAVPQPNKFEYIGYSSDVLNRTSACFQLVAHVAYAFLPITDEGMKYQLRPTDSLRINYDHVYIQPIVYIKILLTFSLEIMFVSPSVKVIFIPEVLAAALPNTRHDSKVPSGKIVRPNGLV</sequence>
<comment type="caution">
    <text evidence="1">The sequence shown here is derived from an EMBL/GenBank/DDBJ whole genome shotgun (WGS) entry which is preliminary data.</text>
</comment>
<reference evidence="1 2" key="1">
    <citation type="journal article" date="2023" name="Nucleic Acids Res.">
        <title>The hologenome of Daphnia magna reveals possible DNA methylation and microbiome-mediated evolution of the host genome.</title>
        <authorList>
            <person name="Chaturvedi A."/>
            <person name="Li X."/>
            <person name="Dhandapani V."/>
            <person name="Marshall H."/>
            <person name="Kissane S."/>
            <person name="Cuenca-Cambronero M."/>
            <person name="Asole G."/>
            <person name="Calvet F."/>
            <person name="Ruiz-Romero M."/>
            <person name="Marangio P."/>
            <person name="Guigo R."/>
            <person name="Rago D."/>
            <person name="Mirbahai L."/>
            <person name="Eastwood N."/>
            <person name="Colbourne J.K."/>
            <person name="Zhou J."/>
            <person name="Mallon E."/>
            <person name="Orsini L."/>
        </authorList>
    </citation>
    <scope>NUCLEOTIDE SEQUENCE [LARGE SCALE GENOMIC DNA]</scope>
    <source>
        <strain evidence="1">LRV0_1</strain>
    </source>
</reference>
<evidence type="ECO:0000313" key="2">
    <source>
        <dbReference type="Proteomes" id="UP001234178"/>
    </source>
</evidence>
<dbReference type="EMBL" id="JAOYFB010000037">
    <property type="protein sequence ID" value="KAK4024698.1"/>
    <property type="molecule type" value="Genomic_DNA"/>
</dbReference>
<dbReference type="Proteomes" id="UP001234178">
    <property type="component" value="Unassembled WGS sequence"/>
</dbReference>
<accession>A0ABR0AI07</accession>